<gene>
    <name evidence="9" type="primary">GET1</name>
    <name evidence="11" type="ORF">Aspvir_007808</name>
</gene>
<evidence type="ECO:0000256" key="5">
    <source>
        <dbReference type="ARBA" id="ARBA00022824"/>
    </source>
</evidence>
<dbReference type="Proteomes" id="UP000710440">
    <property type="component" value="Unassembled WGS sequence"/>
</dbReference>
<keyword evidence="8 9" id="KW-0472">Membrane</keyword>
<evidence type="ECO:0000313" key="11">
    <source>
        <dbReference type="EMBL" id="GIK03734.1"/>
    </source>
</evidence>
<dbReference type="Pfam" id="PF04420">
    <property type="entry name" value="CHD5"/>
    <property type="match status" value="1"/>
</dbReference>
<dbReference type="InterPro" id="IPR029012">
    <property type="entry name" value="Helix_hairpin_bin_sf"/>
</dbReference>
<keyword evidence="4 9" id="KW-0812">Transmembrane</keyword>
<dbReference type="InterPro" id="IPR028945">
    <property type="entry name" value="Get1"/>
</dbReference>
<comment type="subcellular location">
    <subcellularLocation>
        <location evidence="1">Endoplasmic reticulum membrane</location>
        <topology evidence="1">Multi-pass membrane protein</topology>
    </subcellularLocation>
</comment>
<keyword evidence="3 9" id="KW-0813">Transport</keyword>
<feature type="transmembrane region" description="Helical" evidence="10">
    <location>
        <begin position="6"/>
        <end position="34"/>
    </location>
</feature>
<keyword evidence="6 9" id="KW-1133">Transmembrane helix</keyword>
<evidence type="ECO:0000256" key="4">
    <source>
        <dbReference type="ARBA" id="ARBA00022692"/>
    </source>
</evidence>
<dbReference type="GO" id="GO:0005789">
    <property type="term" value="C:endoplasmic reticulum membrane"/>
    <property type="evidence" value="ECO:0007669"/>
    <property type="project" value="UniProtKB-SubCell"/>
</dbReference>
<evidence type="ECO:0000256" key="7">
    <source>
        <dbReference type="ARBA" id="ARBA00023054"/>
    </source>
</evidence>
<dbReference type="OrthoDB" id="69461at2759"/>
<keyword evidence="7 9" id="KW-0175">Coiled coil</keyword>
<evidence type="ECO:0000256" key="2">
    <source>
        <dbReference type="ARBA" id="ARBA00010799"/>
    </source>
</evidence>
<dbReference type="GO" id="GO:0043529">
    <property type="term" value="C:GET complex"/>
    <property type="evidence" value="ECO:0007669"/>
    <property type="project" value="InterPro"/>
</dbReference>
<keyword evidence="5 9" id="KW-0256">Endoplasmic reticulum</keyword>
<dbReference type="HAMAP" id="MF_03113">
    <property type="entry name" value="Get1"/>
    <property type="match status" value="1"/>
</dbReference>
<protein>
    <submittedName>
        <fullName evidence="11">GET complex subunit get1</fullName>
    </submittedName>
</protein>
<organism evidence="11 12">
    <name type="scientific">Aspergillus viridinutans</name>
    <dbReference type="NCBI Taxonomy" id="75553"/>
    <lineage>
        <taxon>Eukaryota</taxon>
        <taxon>Fungi</taxon>
        <taxon>Dikarya</taxon>
        <taxon>Ascomycota</taxon>
        <taxon>Pezizomycotina</taxon>
        <taxon>Eurotiomycetes</taxon>
        <taxon>Eurotiomycetidae</taxon>
        <taxon>Eurotiales</taxon>
        <taxon>Aspergillaceae</taxon>
        <taxon>Aspergillus</taxon>
        <taxon>Aspergillus subgen. Fumigati</taxon>
    </lineage>
</organism>
<accession>A0A9P3F3K2</accession>
<comment type="caution">
    <text evidence="9">Lacks conserved residue(s) required for the propagation of feature annotation.</text>
</comment>
<feature type="topological domain" description="Cytoplasmic" evidence="9">
    <location>
        <begin position="173"/>
        <end position="200"/>
    </location>
</feature>
<comment type="similarity">
    <text evidence="2 9">Belongs to the WRB/GET1 family.</text>
</comment>
<dbReference type="GO" id="GO:0071816">
    <property type="term" value="P:tail-anchored membrane protein insertion into ER membrane"/>
    <property type="evidence" value="ECO:0007669"/>
    <property type="project" value="InterPro"/>
</dbReference>
<evidence type="ECO:0000256" key="6">
    <source>
        <dbReference type="ARBA" id="ARBA00022989"/>
    </source>
</evidence>
<dbReference type="GO" id="GO:0043495">
    <property type="term" value="F:protein-membrane adaptor activity"/>
    <property type="evidence" value="ECO:0007669"/>
    <property type="project" value="TreeGrafter"/>
</dbReference>
<keyword evidence="12" id="KW-1185">Reference proteome</keyword>
<comment type="caution">
    <text evidence="11">The sequence shown here is derived from an EMBL/GenBank/DDBJ whole genome shotgun (WGS) entry which is preliminary data.</text>
</comment>
<reference evidence="11 12" key="1">
    <citation type="submission" date="2021-02" db="EMBL/GenBank/DDBJ databases">
        <title>Pan-genome distribution and transcriptional activeness of fungal secondary metabolism genes in Aspergillus section Fumigati.</title>
        <authorList>
            <person name="Takahashi H."/>
            <person name="Umemura M."/>
            <person name="Ninomiya A."/>
            <person name="Kusuya Y."/>
            <person name="Urayama S."/>
            <person name="Shimizu M."/>
            <person name="Watanabe A."/>
            <person name="Kamei K."/>
            <person name="Yaguchi T."/>
            <person name="Hagiwara D."/>
        </authorList>
    </citation>
    <scope>NUCLEOTIDE SEQUENCE [LARGE SCALE GENOMIC DNA]</scope>
    <source>
        <strain evidence="11 12">IFM 47045</strain>
    </source>
</reference>
<dbReference type="PANTHER" id="PTHR42650">
    <property type="entry name" value="TAIL-ANCHORED PROTEIN INSERTION RECEPTOR WRB"/>
    <property type="match status" value="1"/>
</dbReference>
<dbReference type="InterPro" id="IPR027538">
    <property type="entry name" value="Get1_fungi"/>
</dbReference>
<dbReference type="PANTHER" id="PTHR42650:SF1">
    <property type="entry name" value="GUIDED ENTRY OF TAIL-ANCHORED PROTEINS FACTOR 1"/>
    <property type="match status" value="1"/>
</dbReference>
<evidence type="ECO:0000256" key="9">
    <source>
        <dbReference type="HAMAP-Rule" id="MF_03113"/>
    </source>
</evidence>
<proteinExistence type="inferred from homology"/>
<dbReference type="EMBL" id="BOPL01000005">
    <property type="protein sequence ID" value="GIK03734.1"/>
    <property type="molecule type" value="Genomic_DNA"/>
</dbReference>
<evidence type="ECO:0000256" key="3">
    <source>
        <dbReference type="ARBA" id="ARBA00022448"/>
    </source>
</evidence>
<evidence type="ECO:0000256" key="1">
    <source>
        <dbReference type="ARBA" id="ARBA00004477"/>
    </source>
</evidence>
<evidence type="ECO:0000313" key="12">
    <source>
        <dbReference type="Proteomes" id="UP000710440"/>
    </source>
</evidence>
<evidence type="ECO:0000256" key="8">
    <source>
        <dbReference type="ARBA" id="ARBA00023136"/>
    </source>
</evidence>
<feature type="topological domain" description="Lumenal" evidence="9">
    <location>
        <begin position="1"/>
        <end position="4"/>
    </location>
</feature>
<dbReference type="AlphaFoldDB" id="A0A9P3F3K2"/>
<dbReference type="Gene3D" id="1.10.287.660">
    <property type="entry name" value="Helix hairpin bin"/>
    <property type="match status" value="1"/>
</dbReference>
<evidence type="ECO:0000256" key="10">
    <source>
        <dbReference type="SAM" id="Phobius"/>
    </source>
</evidence>
<feature type="coiled-coil region" evidence="9">
    <location>
        <begin position="48"/>
        <end position="98"/>
    </location>
</feature>
<sequence length="200" mass="22801">MLSLILTIFFVHVAIYLVNTVGATTIDTLLWILYLRLPTSTSKNAREQSRLKREVVQLKREMNNTSSQDEFAKWAKLRRKHDKAMDEYETMNKKLTAQKTSFDWSVKIARRLSTNGLKIFLQFYYSKTPVFALPAGWFPSYVEWVLSFPRAPRGSVSVQVWNSVCATAIAVMAEIVTSMLLQLRSRTASPASTAKAQKAQ</sequence>
<name>A0A9P3F3K2_ASPVI</name>
<dbReference type="FunFam" id="1.10.287.660:FF:000006">
    <property type="entry name" value="Protein GET1"/>
    <property type="match status" value="1"/>
</dbReference>